<proteinExistence type="predicted"/>
<accession>A0A844ZDX1</accession>
<dbReference type="AlphaFoldDB" id="A0A844ZDX1"/>
<sequence length="111" mass="12600">MQRRRFDRMFRKENRTRTVGMGAMGLIVGLALVGPSGLLSWSETLRLRDARAAQLAELEERRDELQHRVTLLSPDSADPDLVSELIRENLNVVHPDEMVIILDDPVEPAAR</sequence>
<name>A0A844ZDX1_9SPHN</name>
<evidence type="ECO:0000313" key="2">
    <source>
        <dbReference type="Proteomes" id="UP000433104"/>
    </source>
</evidence>
<dbReference type="InterPro" id="IPR007060">
    <property type="entry name" value="FtsL/DivIC"/>
</dbReference>
<dbReference type="OrthoDB" id="9815600at2"/>
<organism evidence="1 2">
    <name type="scientific">Parapontixanthobacter aurantiacus</name>
    <dbReference type="NCBI Taxonomy" id="1463599"/>
    <lineage>
        <taxon>Bacteria</taxon>
        <taxon>Pseudomonadati</taxon>
        <taxon>Pseudomonadota</taxon>
        <taxon>Alphaproteobacteria</taxon>
        <taxon>Sphingomonadales</taxon>
        <taxon>Erythrobacteraceae</taxon>
        <taxon>Parapontixanthobacter</taxon>
    </lineage>
</organism>
<dbReference type="Pfam" id="PF04977">
    <property type="entry name" value="DivIC"/>
    <property type="match status" value="1"/>
</dbReference>
<reference evidence="1 2" key="1">
    <citation type="submission" date="2019-12" db="EMBL/GenBank/DDBJ databases">
        <title>Genomic-based taxomic classification of the family Erythrobacteraceae.</title>
        <authorList>
            <person name="Xu L."/>
        </authorList>
    </citation>
    <scope>NUCLEOTIDE SEQUENCE [LARGE SCALE GENOMIC DNA]</scope>
    <source>
        <strain evidence="1 2">MCCC 1A09962</strain>
    </source>
</reference>
<comment type="caution">
    <text evidence="1">The sequence shown here is derived from an EMBL/GenBank/DDBJ whole genome shotgun (WGS) entry which is preliminary data.</text>
</comment>
<evidence type="ECO:0000313" key="1">
    <source>
        <dbReference type="EMBL" id="MXO85356.1"/>
    </source>
</evidence>
<dbReference type="EMBL" id="WTYW01000001">
    <property type="protein sequence ID" value="MXO85356.1"/>
    <property type="molecule type" value="Genomic_DNA"/>
</dbReference>
<protein>
    <submittedName>
        <fullName evidence="1">Septum formation initiator</fullName>
    </submittedName>
</protein>
<dbReference type="Proteomes" id="UP000433104">
    <property type="component" value="Unassembled WGS sequence"/>
</dbReference>
<keyword evidence="2" id="KW-1185">Reference proteome</keyword>
<gene>
    <name evidence="1" type="ORF">GRI38_04870</name>
</gene>